<dbReference type="EMBL" id="BGPR01000123">
    <property type="protein sequence ID" value="GBL96745.1"/>
    <property type="molecule type" value="Genomic_DNA"/>
</dbReference>
<gene>
    <name evidence="1" type="ORF">AVEN_111874_1</name>
</gene>
<sequence>MTFSQNSSKSSDKHLKTDFTAKNNWNRCPLKVFFNPSTFGNRKGKDSACYGCGIKGYSLDLAVRASSVMKENNGGGKNSRMFGLD</sequence>
<dbReference type="Proteomes" id="UP000499080">
    <property type="component" value="Unassembled WGS sequence"/>
</dbReference>
<organism evidence="1 2">
    <name type="scientific">Araneus ventricosus</name>
    <name type="common">Orbweaver spider</name>
    <name type="synonym">Epeira ventricosa</name>
    <dbReference type="NCBI Taxonomy" id="182803"/>
    <lineage>
        <taxon>Eukaryota</taxon>
        <taxon>Metazoa</taxon>
        <taxon>Ecdysozoa</taxon>
        <taxon>Arthropoda</taxon>
        <taxon>Chelicerata</taxon>
        <taxon>Arachnida</taxon>
        <taxon>Araneae</taxon>
        <taxon>Araneomorphae</taxon>
        <taxon>Entelegynae</taxon>
        <taxon>Araneoidea</taxon>
        <taxon>Araneidae</taxon>
        <taxon>Araneus</taxon>
    </lineage>
</organism>
<name>A0A4Y2BZ23_ARAVE</name>
<evidence type="ECO:0000313" key="2">
    <source>
        <dbReference type="Proteomes" id="UP000499080"/>
    </source>
</evidence>
<reference evidence="1 2" key="1">
    <citation type="journal article" date="2019" name="Sci. Rep.">
        <title>Orb-weaving spider Araneus ventricosus genome elucidates the spidroin gene catalogue.</title>
        <authorList>
            <person name="Kono N."/>
            <person name="Nakamura H."/>
            <person name="Ohtoshi R."/>
            <person name="Moran D.A.P."/>
            <person name="Shinohara A."/>
            <person name="Yoshida Y."/>
            <person name="Fujiwara M."/>
            <person name="Mori M."/>
            <person name="Tomita M."/>
            <person name="Arakawa K."/>
        </authorList>
    </citation>
    <scope>NUCLEOTIDE SEQUENCE [LARGE SCALE GENOMIC DNA]</scope>
</reference>
<proteinExistence type="predicted"/>
<keyword evidence="2" id="KW-1185">Reference proteome</keyword>
<evidence type="ECO:0000313" key="1">
    <source>
        <dbReference type="EMBL" id="GBL96745.1"/>
    </source>
</evidence>
<comment type="caution">
    <text evidence="1">The sequence shown here is derived from an EMBL/GenBank/DDBJ whole genome shotgun (WGS) entry which is preliminary data.</text>
</comment>
<dbReference type="AlphaFoldDB" id="A0A4Y2BZ23"/>
<accession>A0A4Y2BZ23</accession>
<protein>
    <submittedName>
        <fullName evidence="1">Uncharacterized protein</fullName>
    </submittedName>
</protein>